<dbReference type="Proteomes" id="UP000410492">
    <property type="component" value="Unassembled WGS sequence"/>
</dbReference>
<organism evidence="4 5">
    <name type="scientific">Callosobruchus maculatus</name>
    <name type="common">Southern cowpea weevil</name>
    <name type="synonym">Pulse bruchid</name>
    <dbReference type="NCBI Taxonomy" id="64391"/>
    <lineage>
        <taxon>Eukaryota</taxon>
        <taxon>Metazoa</taxon>
        <taxon>Ecdysozoa</taxon>
        <taxon>Arthropoda</taxon>
        <taxon>Hexapoda</taxon>
        <taxon>Insecta</taxon>
        <taxon>Pterygota</taxon>
        <taxon>Neoptera</taxon>
        <taxon>Endopterygota</taxon>
        <taxon>Coleoptera</taxon>
        <taxon>Polyphaga</taxon>
        <taxon>Cucujiformia</taxon>
        <taxon>Chrysomeloidea</taxon>
        <taxon>Chrysomelidae</taxon>
        <taxon>Bruchinae</taxon>
        <taxon>Bruchini</taxon>
        <taxon>Callosobruchus</taxon>
    </lineage>
</organism>
<proteinExistence type="predicted"/>
<sequence>MPHRRRNSTNQNPHSNGFINMDAINTPADIDRLVKELDRMNRSKAEKKLLVYINERKVYRHDPFSREYLNLCLAGYFVLNKASYEHVSSRQLCMPLESLHLQTAKLLPLKPGLHQEVLDLLELKTESHTKQTKVVGMFVDESVITPEVGNINGRPYGLVDDGDTQTAVPAKFVTHIWIASLACAWVSPLAYFFTGEPAKPSQLKSKIFECITKLRDIDLDVVMLNTKLRMNFLELTELLGVGPENQTFKVGGKDVVFIFDAPHMMTVTRNNLMKHSLKIDGGGQTSWKHIKTLFVKESESGEQNTKLTESHINPDRQFKRTLPALAIDVLSNTVASEIEAYVESGKMPAEALATAECITMFDRLFDMLNARYEVSMNEFANAYKATKRQKQYLEKVMRFLETLKVFDNKGKEKTSEVKFISAWLTTIRGIMKLWEIIKDKDYDFLLTANTHSEPLDSFINQCRYKLIFIEAPTPRELCRRYLEVFIGFYFLFKSPQSFMNMRKYAELIYKRIPAVRHNLGNTSDTTQQRISLEEFTALVMEDLLHHWL</sequence>
<dbReference type="EMBL" id="CAACVG010005881">
    <property type="protein sequence ID" value="VEN39743.1"/>
    <property type="molecule type" value="Genomic_DNA"/>
</dbReference>
<reference evidence="4 5" key="1">
    <citation type="submission" date="2019-01" db="EMBL/GenBank/DDBJ databases">
        <authorList>
            <person name="Sayadi A."/>
        </authorList>
    </citation>
    <scope>NUCLEOTIDE SEQUENCE [LARGE SCALE GENOMIC DNA]</scope>
</reference>
<feature type="domain" description="Transposable element P transposase-like RNase H" evidence="2">
    <location>
        <begin position="110"/>
        <end position="239"/>
    </location>
</feature>
<dbReference type="InterPro" id="IPR048366">
    <property type="entry name" value="TNP-like_GBD"/>
</dbReference>
<dbReference type="OrthoDB" id="8190203at2759"/>
<accession>A0A653BW01</accession>
<protein>
    <submittedName>
        <fullName evidence="4">Uncharacterized protein</fullName>
    </submittedName>
</protein>
<gene>
    <name evidence="4" type="ORF">CALMAC_LOCUS4155</name>
</gene>
<keyword evidence="5" id="KW-1185">Reference proteome</keyword>
<feature type="domain" description="Transposable element P transposase-like GTP-binding insertion" evidence="3">
    <location>
        <begin position="263"/>
        <end position="376"/>
    </location>
</feature>
<dbReference type="Pfam" id="PF21787">
    <property type="entry name" value="TNP-like_RNaseH_N"/>
    <property type="match status" value="1"/>
</dbReference>
<dbReference type="Pfam" id="PF21788">
    <property type="entry name" value="TNP-like_GBD"/>
    <property type="match status" value="1"/>
</dbReference>
<feature type="region of interest" description="Disordered" evidence="1">
    <location>
        <begin position="1"/>
        <end position="20"/>
    </location>
</feature>
<evidence type="ECO:0000313" key="5">
    <source>
        <dbReference type="Proteomes" id="UP000410492"/>
    </source>
</evidence>
<evidence type="ECO:0000259" key="2">
    <source>
        <dbReference type="Pfam" id="PF21787"/>
    </source>
</evidence>
<evidence type="ECO:0000256" key="1">
    <source>
        <dbReference type="SAM" id="MobiDB-lite"/>
    </source>
</evidence>
<evidence type="ECO:0000259" key="3">
    <source>
        <dbReference type="Pfam" id="PF21788"/>
    </source>
</evidence>
<name>A0A653BW01_CALMS</name>
<dbReference type="AlphaFoldDB" id="A0A653BW01"/>
<feature type="compositionally biased region" description="Polar residues" evidence="1">
    <location>
        <begin position="8"/>
        <end position="18"/>
    </location>
</feature>
<evidence type="ECO:0000313" key="4">
    <source>
        <dbReference type="EMBL" id="VEN39743.1"/>
    </source>
</evidence>
<dbReference type="InterPro" id="IPR048365">
    <property type="entry name" value="TNP-like_RNaseH_N"/>
</dbReference>